<feature type="region of interest" description="Disordered" evidence="1">
    <location>
        <begin position="90"/>
        <end position="111"/>
    </location>
</feature>
<dbReference type="OrthoDB" id="678928at2759"/>
<reference evidence="4" key="1">
    <citation type="journal article" date="2021" name="bioRxiv">
        <title>Whole Genome Assembly and Annotation of Northern Wild Rice, Zizania palustris L., Supports a Whole Genome Duplication in the Zizania Genus.</title>
        <authorList>
            <person name="Haas M."/>
            <person name="Kono T."/>
            <person name="Macchietto M."/>
            <person name="Millas R."/>
            <person name="McGilp L."/>
            <person name="Shao M."/>
            <person name="Duquette J."/>
            <person name="Hirsch C.N."/>
            <person name="Kimball J."/>
        </authorList>
    </citation>
    <scope>NUCLEOTIDE SEQUENCE</scope>
    <source>
        <tissue evidence="4">Fresh leaf tissue</tissue>
    </source>
</reference>
<dbReference type="GO" id="GO:0045927">
    <property type="term" value="P:positive regulation of growth"/>
    <property type="evidence" value="ECO:0007669"/>
    <property type="project" value="InterPro"/>
</dbReference>
<reference evidence="4" key="2">
    <citation type="submission" date="2021-02" db="EMBL/GenBank/DDBJ databases">
        <authorList>
            <person name="Kimball J.A."/>
            <person name="Haas M.W."/>
            <person name="Macchietto M."/>
            <person name="Kono T."/>
            <person name="Duquette J."/>
            <person name="Shao M."/>
        </authorList>
    </citation>
    <scope>NUCLEOTIDE SEQUENCE</scope>
    <source>
        <tissue evidence="4">Fresh leaf tissue</tissue>
    </source>
</reference>
<evidence type="ECO:0000313" key="5">
    <source>
        <dbReference type="Proteomes" id="UP000729402"/>
    </source>
</evidence>
<dbReference type="Pfam" id="PF11961">
    <property type="entry name" value="DUF3475"/>
    <property type="match status" value="1"/>
</dbReference>
<comment type="caution">
    <text evidence="4">The sequence shown here is derived from an EMBL/GenBank/DDBJ whole genome shotgun (WGS) entry which is preliminary data.</text>
</comment>
<gene>
    <name evidence="4" type="ORF">GUJ93_ZPchr0011g28004</name>
</gene>
<evidence type="ECO:0000259" key="3">
    <source>
        <dbReference type="Pfam" id="PF11961"/>
    </source>
</evidence>
<dbReference type="PANTHER" id="PTHR31730">
    <property type="entry name" value="OS01G0873900 PROTEIN"/>
    <property type="match status" value="1"/>
</dbReference>
<keyword evidence="5" id="KW-1185">Reference proteome</keyword>
<proteinExistence type="predicted"/>
<organism evidence="4 5">
    <name type="scientific">Zizania palustris</name>
    <name type="common">Northern wild rice</name>
    <dbReference type="NCBI Taxonomy" id="103762"/>
    <lineage>
        <taxon>Eukaryota</taxon>
        <taxon>Viridiplantae</taxon>
        <taxon>Streptophyta</taxon>
        <taxon>Embryophyta</taxon>
        <taxon>Tracheophyta</taxon>
        <taxon>Spermatophyta</taxon>
        <taxon>Magnoliopsida</taxon>
        <taxon>Liliopsida</taxon>
        <taxon>Poales</taxon>
        <taxon>Poaceae</taxon>
        <taxon>BOP clade</taxon>
        <taxon>Oryzoideae</taxon>
        <taxon>Oryzeae</taxon>
        <taxon>Zizaniinae</taxon>
        <taxon>Zizania</taxon>
    </lineage>
</organism>
<name>A0A8J5WMD7_ZIZPA</name>
<feature type="domain" description="DUF3475" evidence="3">
    <location>
        <begin position="136"/>
        <end position="187"/>
    </location>
</feature>
<feature type="signal peptide" evidence="2">
    <location>
        <begin position="1"/>
        <end position="16"/>
    </location>
</feature>
<keyword evidence="2" id="KW-0732">Signal</keyword>
<evidence type="ECO:0000313" key="4">
    <source>
        <dbReference type="EMBL" id="KAG8091144.1"/>
    </source>
</evidence>
<dbReference type="InterPro" id="IPR021864">
    <property type="entry name" value="DUF3475"/>
</dbReference>
<dbReference type="InterPro" id="IPR045021">
    <property type="entry name" value="PSI1/2/3"/>
</dbReference>
<feature type="chain" id="PRO_5035235287" description="DUF3475 domain-containing protein" evidence="2">
    <location>
        <begin position="17"/>
        <end position="276"/>
    </location>
</feature>
<dbReference type="EMBL" id="JAAALK010000081">
    <property type="protein sequence ID" value="KAG8091144.1"/>
    <property type="molecule type" value="Genomic_DNA"/>
</dbReference>
<evidence type="ECO:0000256" key="2">
    <source>
        <dbReference type="SAM" id="SignalP"/>
    </source>
</evidence>
<dbReference type="Proteomes" id="UP000729402">
    <property type="component" value="Unassembled WGS sequence"/>
</dbReference>
<evidence type="ECO:0000256" key="1">
    <source>
        <dbReference type="SAM" id="MobiDB-lite"/>
    </source>
</evidence>
<accession>A0A8J5WMD7</accession>
<protein>
    <recommendedName>
        <fullName evidence="3">DUF3475 domain-containing protein</fullName>
    </recommendedName>
</protein>
<dbReference type="PANTHER" id="PTHR31730:SF31">
    <property type="entry name" value="DUF668 DOMAIN-CONTAINING PROTEIN"/>
    <property type="match status" value="1"/>
</dbReference>
<sequence length="276" mass="30219">MREMARFCYLVGLVFGSSSLSAEEALASHGERRQLPPAALQSSGGKKRGRKTAPEAADEHQEDGEVPPPVSKAAALLEKGKEKVSELNTYLRRGKDASGNPSDQNNTRKARSPMLKTAIGGIMSCVAIQRGRRIDILAFEVANTIAKASNLMASLSEQSTRHLKAVVIGTRGVQCLISDDQNQVLAHVGADIRQQFREFAADVARFGNVCRDPKWHNLDNNFSSMDYGLALPVGSGLGQFPPMEYSKEKAESKMKNLMWQAKEAAVSYSHIIWDLF</sequence>
<dbReference type="AlphaFoldDB" id="A0A8J5WMD7"/>
<feature type="region of interest" description="Disordered" evidence="1">
    <location>
        <begin position="27"/>
        <end position="69"/>
    </location>
</feature>